<dbReference type="EMBL" id="JBHSWD010000002">
    <property type="protein sequence ID" value="MFC6592862.1"/>
    <property type="molecule type" value="Genomic_DNA"/>
</dbReference>
<evidence type="ECO:0000256" key="1">
    <source>
        <dbReference type="SAM" id="Phobius"/>
    </source>
</evidence>
<organism evidence="3 5">
    <name type="scientific">Deinococcus lacus</name>
    <dbReference type="NCBI Taxonomy" id="392561"/>
    <lineage>
        <taxon>Bacteria</taxon>
        <taxon>Thermotogati</taxon>
        <taxon>Deinococcota</taxon>
        <taxon>Deinococci</taxon>
        <taxon>Deinococcales</taxon>
        <taxon>Deinococcaceae</taxon>
        <taxon>Deinococcus</taxon>
    </lineage>
</organism>
<dbReference type="RefSeq" id="WP_380083707.1">
    <property type="nucleotide sequence ID" value="NZ_JBHSWD010000002.1"/>
</dbReference>
<keyword evidence="1" id="KW-0812">Transmembrane</keyword>
<keyword evidence="1" id="KW-0472">Membrane</keyword>
<evidence type="ECO:0000313" key="5">
    <source>
        <dbReference type="Proteomes" id="UP001596297"/>
    </source>
</evidence>
<proteinExistence type="predicted"/>
<evidence type="ECO:0000259" key="2">
    <source>
        <dbReference type="Pfam" id="PF04024"/>
    </source>
</evidence>
<protein>
    <submittedName>
        <fullName evidence="3">PspC domain-containing protein</fullName>
    </submittedName>
</protein>
<feature type="domain" description="Phage shock protein PspC N-terminal" evidence="2">
    <location>
        <begin position="13"/>
        <end position="72"/>
    </location>
</feature>
<sequence length="73" mass="8022">METTFKEAETGHFYRDLGRSRVAGVAAGLQRSYWPDLDLTVLRAVIAVAFSFTPLGPGLAALYLLLWLLAPAR</sequence>
<keyword evidence="1" id="KW-1133">Transmembrane helix</keyword>
<name>A0ABW1YE30_9DEIO</name>
<reference evidence="5" key="2">
    <citation type="journal article" date="2019" name="Int. J. Syst. Evol. Microbiol.">
        <title>The Global Catalogue of Microorganisms (GCM) 10K type strain sequencing project: providing services to taxonomists for standard genome sequencing and annotation.</title>
        <authorList>
            <consortium name="The Broad Institute Genomics Platform"/>
            <consortium name="The Broad Institute Genome Sequencing Center for Infectious Disease"/>
            <person name="Wu L."/>
            <person name="Ma J."/>
        </authorList>
    </citation>
    <scope>NUCLEOTIDE SEQUENCE [LARGE SCALE GENOMIC DNA]</scope>
    <source>
        <strain evidence="5">CGMCC 1.15772</strain>
    </source>
</reference>
<evidence type="ECO:0000313" key="3">
    <source>
        <dbReference type="EMBL" id="MFC6592590.1"/>
    </source>
</evidence>
<reference evidence="3" key="3">
    <citation type="submission" date="2024-09" db="EMBL/GenBank/DDBJ databases">
        <authorList>
            <person name="Sun Q."/>
            <person name="Mori K."/>
        </authorList>
    </citation>
    <scope>NUCLEOTIDE SEQUENCE</scope>
    <source>
        <strain evidence="3">NBRC 112440</strain>
    </source>
</reference>
<feature type="transmembrane region" description="Helical" evidence="1">
    <location>
        <begin position="44"/>
        <end position="70"/>
    </location>
</feature>
<evidence type="ECO:0000313" key="4">
    <source>
        <dbReference type="EMBL" id="MFC6592862.1"/>
    </source>
</evidence>
<comment type="caution">
    <text evidence="3">The sequence shown here is derived from an EMBL/GenBank/DDBJ whole genome shotgun (WGS) entry which is preliminary data.</text>
</comment>
<dbReference type="EMBL" id="JBHSWD010000002">
    <property type="protein sequence ID" value="MFC6592590.1"/>
    <property type="molecule type" value="Genomic_DNA"/>
</dbReference>
<dbReference type="InterPro" id="IPR007168">
    <property type="entry name" value="Phageshock_PspC_N"/>
</dbReference>
<dbReference type="Proteomes" id="UP001596297">
    <property type="component" value="Unassembled WGS sequence"/>
</dbReference>
<accession>A0ABW1YE30</accession>
<dbReference type="Pfam" id="PF04024">
    <property type="entry name" value="PspC"/>
    <property type="match status" value="1"/>
</dbReference>
<reference evidence="3" key="1">
    <citation type="journal article" date="2014" name="Int. J. Syst. Evol. Microbiol.">
        <title>Complete genome of a new Firmicutes species belonging to the dominant human colonic microbiota ('Ruminococcus bicirculans') reveals two chromosomes and a selective capacity to utilize plant glucans.</title>
        <authorList>
            <consortium name="NISC Comparative Sequencing Program"/>
            <person name="Wegmann U."/>
            <person name="Louis P."/>
            <person name="Goesmann A."/>
            <person name="Henrissat B."/>
            <person name="Duncan S.H."/>
            <person name="Flint H.J."/>
        </authorList>
    </citation>
    <scope>NUCLEOTIDE SEQUENCE</scope>
    <source>
        <strain evidence="3">NBRC 112440</strain>
    </source>
</reference>
<keyword evidence="5" id="KW-1185">Reference proteome</keyword>
<gene>
    <name evidence="3" type="ORF">ACFP81_11700</name>
    <name evidence="4" type="ORF">ACFP81_13225</name>
</gene>